<dbReference type="Pfam" id="PF02518">
    <property type="entry name" value="HATPase_c"/>
    <property type="match status" value="1"/>
</dbReference>
<dbReference type="PANTHER" id="PTHR43711">
    <property type="entry name" value="TWO-COMPONENT HISTIDINE KINASE"/>
    <property type="match status" value="1"/>
</dbReference>
<dbReference type="SMART" id="SM00388">
    <property type="entry name" value="HisKA"/>
    <property type="match status" value="1"/>
</dbReference>
<dbReference type="GO" id="GO:0000155">
    <property type="term" value="F:phosphorelay sensor kinase activity"/>
    <property type="evidence" value="ECO:0007669"/>
    <property type="project" value="InterPro"/>
</dbReference>
<evidence type="ECO:0000256" key="1">
    <source>
        <dbReference type="ARBA" id="ARBA00000085"/>
    </source>
</evidence>
<dbReference type="InterPro" id="IPR003594">
    <property type="entry name" value="HATPase_dom"/>
</dbReference>
<organism evidence="10 11">
    <name type="scientific">Brevibacterium jeotgali</name>
    <dbReference type="NCBI Taxonomy" id="1262550"/>
    <lineage>
        <taxon>Bacteria</taxon>
        <taxon>Bacillati</taxon>
        <taxon>Actinomycetota</taxon>
        <taxon>Actinomycetes</taxon>
        <taxon>Micrococcales</taxon>
        <taxon>Brevibacteriaceae</taxon>
        <taxon>Brevibacterium</taxon>
    </lineage>
</organism>
<dbReference type="Pfam" id="PF08448">
    <property type="entry name" value="PAS_4"/>
    <property type="match status" value="1"/>
</dbReference>
<feature type="transmembrane region" description="Helical" evidence="8">
    <location>
        <begin position="153"/>
        <end position="171"/>
    </location>
</feature>
<dbReference type="Gene3D" id="3.30.565.10">
    <property type="entry name" value="Histidine kinase-like ATPase, C-terminal domain"/>
    <property type="match status" value="1"/>
</dbReference>
<dbReference type="PROSITE" id="PS50109">
    <property type="entry name" value="HIS_KIN"/>
    <property type="match status" value="1"/>
</dbReference>
<evidence type="ECO:0000313" key="11">
    <source>
        <dbReference type="Proteomes" id="UP000234462"/>
    </source>
</evidence>
<dbReference type="Gene3D" id="3.30.450.20">
    <property type="entry name" value="PAS domain"/>
    <property type="match status" value="1"/>
</dbReference>
<dbReference type="SUPFAM" id="SSF55785">
    <property type="entry name" value="PYP-like sensor domain (PAS domain)"/>
    <property type="match status" value="1"/>
</dbReference>
<dbReference type="SUPFAM" id="SSF55874">
    <property type="entry name" value="ATPase domain of HSP90 chaperone/DNA topoisomerase II/histidine kinase"/>
    <property type="match status" value="1"/>
</dbReference>
<protein>
    <recommendedName>
        <fullName evidence="3">histidine kinase</fullName>
        <ecNumber evidence="3">2.7.13.3</ecNumber>
    </recommendedName>
</protein>
<evidence type="ECO:0000256" key="3">
    <source>
        <dbReference type="ARBA" id="ARBA00012438"/>
    </source>
</evidence>
<keyword evidence="7" id="KW-0902">Two-component regulatory system</keyword>
<dbReference type="Gene3D" id="1.10.287.130">
    <property type="match status" value="1"/>
</dbReference>
<dbReference type="GO" id="GO:0005886">
    <property type="term" value="C:plasma membrane"/>
    <property type="evidence" value="ECO:0007669"/>
    <property type="project" value="UniProtKB-SubCell"/>
</dbReference>
<evidence type="ECO:0000256" key="6">
    <source>
        <dbReference type="ARBA" id="ARBA00022777"/>
    </source>
</evidence>
<evidence type="ECO:0000256" key="8">
    <source>
        <dbReference type="SAM" id="Phobius"/>
    </source>
</evidence>
<dbReference type="InterPro" id="IPR050736">
    <property type="entry name" value="Sensor_HK_Regulatory"/>
</dbReference>
<keyword evidence="8" id="KW-1133">Transmembrane helix</keyword>
<keyword evidence="8" id="KW-0812">Transmembrane</keyword>
<dbReference type="InterPro" id="IPR003661">
    <property type="entry name" value="HisK_dim/P_dom"/>
</dbReference>
<sequence length="558" mass="60597">MMGRLWHRAYLSTSPETRLRAQQQLFFLILAPASVIFAMFRPHVLQVEFFWIGTGSLLLASAGAYGAVRGPRLRWAQCCLPLLDLMALGFTRASTLPEGATLSFVAFFPALWLVIELHRVGMLLAALGTIGAITVPSVLLAENPLDPLTMLRNLVLPLVVVVVSQVVVDLYQRLAASKERVEQESARHVTARDEARRSARLLTAVGDSLNVGVLVMDTDGNDLMWNRAQRVIHELVSPPTNTDRTEAGHLVFAEDGSTPLPTALRPAYRAVHGESFDDQIIMVGPPGPEQRALSVSARKVHDDRGIPEGSVVVFYDVTDLRAMVRARDEFIATVSHELRTPLTSIMGYIDLAIEEVGPIDGEAEEPLADYLAVVERNAEQMLILVEDLLVEQQARAGRLVLHRRQVRLSDLASVAVRSIGPQASAQQITVVDRTGPTSPVLADHSRIGQVLDNLLANAVKYTQPGGRVDVRTHETDTTVEFCVSDNGRGLTADDVARIFTPFFRSTARGTRTSGLGLGLAVAKSIIDAHGGTISVDSTLGEGTTFRVSLPRPTAGALE</sequence>
<evidence type="ECO:0000256" key="4">
    <source>
        <dbReference type="ARBA" id="ARBA00022553"/>
    </source>
</evidence>
<keyword evidence="5" id="KW-0808">Transferase</keyword>
<gene>
    <name evidence="10" type="ORF">BJEO58_02503</name>
</gene>
<feature type="transmembrane region" description="Helical" evidence="8">
    <location>
        <begin position="49"/>
        <end position="68"/>
    </location>
</feature>
<evidence type="ECO:0000256" key="5">
    <source>
        <dbReference type="ARBA" id="ARBA00022679"/>
    </source>
</evidence>
<dbReference type="InterPro" id="IPR013656">
    <property type="entry name" value="PAS_4"/>
</dbReference>
<dbReference type="FunFam" id="3.30.565.10:FF:000006">
    <property type="entry name" value="Sensor histidine kinase WalK"/>
    <property type="match status" value="1"/>
</dbReference>
<dbReference type="Pfam" id="PF00512">
    <property type="entry name" value="HisKA"/>
    <property type="match status" value="1"/>
</dbReference>
<keyword evidence="11" id="KW-1185">Reference proteome</keyword>
<accession>A0A2H1L7Y8</accession>
<evidence type="ECO:0000313" key="10">
    <source>
        <dbReference type="EMBL" id="SMY12895.1"/>
    </source>
</evidence>
<dbReference type="PANTHER" id="PTHR43711:SF31">
    <property type="entry name" value="HISTIDINE KINASE"/>
    <property type="match status" value="1"/>
</dbReference>
<dbReference type="SUPFAM" id="SSF47384">
    <property type="entry name" value="Homodimeric domain of signal transducing histidine kinase"/>
    <property type="match status" value="1"/>
</dbReference>
<dbReference type="InterPro" id="IPR004358">
    <property type="entry name" value="Sig_transdc_His_kin-like_C"/>
</dbReference>
<dbReference type="InterPro" id="IPR036890">
    <property type="entry name" value="HATPase_C_sf"/>
</dbReference>
<keyword evidence="4" id="KW-0597">Phosphoprotein</keyword>
<feature type="domain" description="Histidine kinase" evidence="9">
    <location>
        <begin position="333"/>
        <end position="553"/>
    </location>
</feature>
<comment type="subcellular location">
    <subcellularLocation>
        <location evidence="2">Cell membrane</location>
    </subcellularLocation>
</comment>
<dbReference type="CDD" id="cd00082">
    <property type="entry name" value="HisKA"/>
    <property type="match status" value="1"/>
</dbReference>
<feature type="transmembrane region" description="Helical" evidence="8">
    <location>
        <begin position="122"/>
        <end position="141"/>
    </location>
</feature>
<dbReference type="CDD" id="cd00075">
    <property type="entry name" value="HATPase"/>
    <property type="match status" value="1"/>
</dbReference>
<evidence type="ECO:0000256" key="7">
    <source>
        <dbReference type="ARBA" id="ARBA00023012"/>
    </source>
</evidence>
<comment type="catalytic activity">
    <reaction evidence="1">
        <text>ATP + protein L-histidine = ADP + protein N-phospho-L-histidine.</text>
        <dbReference type="EC" id="2.7.13.3"/>
    </reaction>
</comment>
<dbReference type="InterPro" id="IPR035965">
    <property type="entry name" value="PAS-like_dom_sf"/>
</dbReference>
<name>A0A2H1L7Y8_9MICO</name>
<dbReference type="EC" id="2.7.13.3" evidence="3"/>
<reference evidence="11" key="1">
    <citation type="submission" date="2017-03" db="EMBL/GenBank/DDBJ databases">
        <authorList>
            <person name="Monnet C."/>
        </authorList>
    </citation>
    <scope>NUCLEOTIDE SEQUENCE [LARGE SCALE GENOMIC DNA]</scope>
    <source>
        <strain evidence="11">SJ5-8</strain>
    </source>
</reference>
<evidence type="ECO:0000256" key="2">
    <source>
        <dbReference type="ARBA" id="ARBA00004236"/>
    </source>
</evidence>
<evidence type="ECO:0000259" key="9">
    <source>
        <dbReference type="PROSITE" id="PS50109"/>
    </source>
</evidence>
<dbReference type="Proteomes" id="UP000234462">
    <property type="component" value="Unassembled WGS sequence"/>
</dbReference>
<dbReference type="SMART" id="SM00387">
    <property type="entry name" value="HATPase_c"/>
    <property type="match status" value="1"/>
</dbReference>
<dbReference type="InterPro" id="IPR005467">
    <property type="entry name" value="His_kinase_dom"/>
</dbReference>
<feature type="transmembrane region" description="Helical" evidence="8">
    <location>
        <begin position="25"/>
        <end position="43"/>
    </location>
</feature>
<keyword evidence="8" id="KW-0472">Membrane</keyword>
<dbReference type="EMBL" id="FXZM01000013">
    <property type="protein sequence ID" value="SMY12895.1"/>
    <property type="molecule type" value="Genomic_DNA"/>
</dbReference>
<proteinExistence type="predicted"/>
<dbReference type="PRINTS" id="PR00344">
    <property type="entry name" value="BCTRLSENSOR"/>
</dbReference>
<keyword evidence="6" id="KW-0418">Kinase</keyword>
<feature type="transmembrane region" description="Helical" evidence="8">
    <location>
        <begin position="99"/>
        <end position="115"/>
    </location>
</feature>
<dbReference type="InterPro" id="IPR036097">
    <property type="entry name" value="HisK_dim/P_sf"/>
</dbReference>
<dbReference type="AlphaFoldDB" id="A0A2H1L7Y8"/>